<dbReference type="EMBL" id="BSXS01012268">
    <property type="protein sequence ID" value="GMF02011.1"/>
    <property type="molecule type" value="Genomic_DNA"/>
</dbReference>
<evidence type="ECO:0000313" key="1">
    <source>
        <dbReference type="EMBL" id="GMF02011.1"/>
    </source>
</evidence>
<organism evidence="1 2">
    <name type="scientific">Ambrosiozyma monospora</name>
    <name type="common">Yeast</name>
    <name type="synonym">Endomycopsis monosporus</name>
    <dbReference type="NCBI Taxonomy" id="43982"/>
    <lineage>
        <taxon>Eukaryota</taxon>
        <taxon>Fungi</taxon>
        <taxon>Dikarya</taxon>
        <taxon>Ascomycota</taxon>
        <taxon>Saccharomycotina</taxon>
        <taxon>Pichiomycetes</taxon>
        <taxon>Pichiales</taxon>
        <taxon>Pichiaceae</taxon>
        <taxon>Ambrosiozyma</taxon>
    </lineage>
</organism>
<comment type="caution">
    <text evidence="1">The sequence shown here is derived from an EMBL/GenBank/DDBJ whole genome shotgun (WGS) entry which is preliminary data.</text>
</comment>
<protein>
    <submittedName>
        <fullName evidence="1">Unnamed protein product</fullName>
    </submittedName>
</protein>
<name>A0ACB5U563_AMBMO</name>
<dbReference type="Proteomes" id="UP001165064">
    <property type="component" value="Unassembled WGS sequence"/>
</dbReference>
<sequence>MNHCSSSESCSIDSYDEGKPASEVMPKETKKVDCRFTMDYLFPPECLQIPNFLVFLCLVTCYYIVFTVSMTGLFQYHQFVEQDLSIISCLKAFSLSVGIVTGAIVYQEKFVIKLGIRWFMICVSTVALGTSIWQTKVNFNSSTSYFKFEMFSLFLNGFAVNFFFDFL</sequence>
<proteinExistence type="predicted"/>
<evidence type="ECO:0000313" key="2">
    <source>
        <dbReference type="Proteomes" id="UP001165064"/>
    </source>
</evidence>
<keyword evidence="2" id="KW-1185">Reference proteome</keyword>
<accession>A0ACB5U563</accession>
<gene>
    <name evidence="1" type="ORF">Amon02_001132100</name>
</gene>
<reference evidence="1" key="1">
    <citation type="submission" date="2023-04" db="EMBL/GenBank/DDBJ databases">
        <title>Ambrosiozyma monospora NBRC 10751.</title>
        <authorList>
            <person name="Ichikawa N."/>
            <person name="Sato H."/>
            <person name="Tonouchi N."/>
        </authorList>
    </citation>
    <scope>NUCLEOTIDE SEQUENCE</scope>
    <source>
        <strain evidence="1">NBRC 10751</strain>
    </source>
</reference>